<evidence type="ECO:0000256" key="4">
    <source>
        <dbReference type="ARBA" id="ARBA00022643"/>
    </source>
</evidence>
<comment type="cofactor">
    <cofactor evidence="1">
        <name>FMN</name>
        <dbReference type="ChEBI" id="CHEBI:58210"/>
    </cofactor>
</comment>
<evidence type="ECO:0000256" key="6">
    <source>
        <dbReference type="ARBA" id="ARBA00023002"/>
    </source>
</evidence>
<dbReference type="InterPro" id="IPR051793">
    <property type="entry name" value="NADH:flavin_oxidoreductase"/>
</dbReference>
<dbReference type="CDD" id="cd04747">
    <property type="entry name" value="OYE_like_5_FMN"/>
    <property type="match status" value="1"/>
</dbReference>
<evidence type="ECO:0000256" key="8">
    <source>
        <dbReference type="ARBA" id="ARBA00023014"/>
    </source>
</evidence>
<keyword evidence="5" id="KW-0479">Metal-binding</keyword>
<dbReference type="SUPFAM" id="SSF51395">
    <property type="entry name" value="FMN-linked oxidoreductases"/>
    <property type="match status" value="1"/>
</dbReference>
<dbReference type="InterPro" id="IPR001155">
    <property type="entry name" value="OxRdtase_FMN_N"/>
</dbReference>
<dbReference type="GO" id="GO:0051536">
    <property type="term" value="F:iron-sulfur cluster binding"/>
    <property type="evidence" value="ECO:0007669"/>
    <property type="project" value="UniProtKB-KW"/>
</dbReference>
<dbReference type="GO" id="GO:0010181">
    <property type="term" value="F:FMN binding"/>
    <property type="evidence" value="ECO:0007669"/>
    <property type="project" value="InterPro"/>
</dbReference>
<name>A0A1M4WIP8_9SPHI</name>
<protein>
    <submittedName>
        <fullName evidence="10">2,4-dienoyl-CoA reductase</fullName>
    </submittedName>
</protein>
<keyword evidence="6" id="KW-0560">Oxidoreductase</keyword>
<dbReference type="AlphaFoldDB" id="A0A1M4WIP8"/>
<dbReference type="InterPro" id="IPR013785">
    <property type="entry name" value="Aldolase_TIM"/>
</dbReference>
<keyword evidence="3" id="KW-0285">Flavoprotein</keyword>
<organism evidence="10 11">
    <name type="scientific">Pedobacter caeni</name>
    <dbReference type="NCBI Taxonomy" id="288992"/>
    <lineage>
        <taxon>Bacteria</taxon>
        <taxon>Pseudomonadati</taxon>
        <taxon>Bacteroidota</taxon>
        <taxon>Sphingobacteriia</taxon>
        <taxon>Sphingobacteriales</taxon>
        <taxon>Sphingobacteriaceae</taxon>
        <taxon>Pedobacter</taxon>
    </lineage>
</organism>
<gene>
    <name evidence="10" type="ORF">SAMN04488522_1011279</name>
</gene>
<keyword evidence="8" id="KW-0411">Iron-sulfur</keyword>
<dbReference type="Proteomes" id="UP000184287">
    <property type="component" value="Unassembled WGS sequence"/>
</dbReference>
<evidence type="ECO:0000256" key="1">
    <source>
        <dbReference type="ARBA" id="ARBA00001917"/>
    </source>
</evidence>
<dbReference type="STRING" id="288992.SAMN04488522_1011279"/>
<keyword evidence="11" id="KW-1185">Reference proteome</keyword>
<evidence type="ECO:0000313" key="10">
    <source>
        <dbReference type="EMBL" id="SHE81067.1"/>
    </source>
</evidence>
<evidence type="ECO:0000256" key="7">
    <source>
        <dbReference type="ARBA" id="ARBA00023004"/>
    </source>
</evidence>
<keyword evidence="4" id="KW-0288">FMN</keyword>
<evidence type="ECO:0000313" key="11">
    <source>
        <dbReference type="Proteomes" id="UP000184287"/>
    </source>
</evidence>
<dbReference type="Gene3D" id="3.20.20.70">
    <property type="entry name" value="Aldolase class I"/>
    <property type="match status" value="1"/>
</dbReference>
<comment type="cofactor">
    <cofactor evidence="2">
        <name>[4Fe-4S] cluster</name>
        <dbReference type="ChEBI" id="CHEBI:49883"/>
    </cofactor>
</comment>
<dbReference type="OrthoDB" id="9772736at2"/>
<feature type="domain" description="NADH:flavin oxidoreductase/NADH oxidase N-terminal" evidence="9">
    <location>
        <begin position="5"/>
        <end position="347"/>
    </location>
</feature>
<reference evidence="11" key="1">
    <citation type="submission" date="2016-11" db="EMBL/GenBank/DDBJ databases">
        <authorList>
            <person name="Varghese N."/>
            <person name="Submissions S."/>
        </authorList>
    </citation>
    <scope>NUCLEOTIDE SEQUENCE [LARGE SCALE GENOMIC DNA]</scope>
    <source>
        <strain evidence="11">DSM 16990</strain>
    </source>
</reference>
<dbReference type="PANTHER" id="PTHR42917">
    <property type="entry name" value="2,4-DIENOYL-COA REDUCTASE"/>
    <property type="match status" value="1"/>
</dbReference>
<evidence type="ECO:0000256" key="3">
    <source>
        <dbReference type="ARBA" id="ARBA00022630"/>
    </source>
</evidence>
<evidence type="ECO:0000256" key="2">
    <source>
        <dbReference type="ARBA" id="ARBA00001966"/>
    </source>
</evidence>
<sequence>MNIESLFRPFRLKSLNTRNRFVMSPMTRSCSPAGIPTADVANYYRRRAEAEVGLIISEGTVIDRPSAANEPDVPDFHRDQSLAGWQKVIDGVLEAGGQMAPQLWHIGIQENHHSGWLPPAPFEGPSGIGNGRAMTDADIADTIAAFGRSAAHAKKMGFNSVEVQGAHGYLIDQFLWENTNKRTDFFGGKTLAERSRFAVEIAKEIRKQVGEDFALMMRLSQWRFSDYHNKLAKSPGELESLLIPLADAGIDIFHCSTRRFWDPEFEGSDLNLAGWAKKLTGKATITVGAVGLDNDVTTIFTSEGSNPVSIDELIRRMDNNEFDLVAVGRSLLADPYWVQKVKENRMNEFQGFDKAALGRLV</sequence>
<proteinExistence type="predicted"/>
<dbReference type="RefSeq" id="WP_073228787.1">
    <property type="nucleotide sequence ID" value="NZ_FQUQ01000001.1"/>
</dbReference>
<dbReference type="FunFam" id="3.20.20.70:FF:000262">
    <property type="entry name" value="NADH:flavin oxidoreductase"/>
    <property type="match status" value="1"/>
</dbReference>
<evidence type="ECO:0000256" key="5">
    <source>
        <dbReference type="ARBA" id="ARBA00022723"/>
    </source>
</evidence>
<accession>A0A1M4WIP8</accession>
<dbReference type="GO" id="GO:0016491">
    <property type="term" value="F:oxidoreductase activity"/>
    <property type="evidence" value="ECO:0007669"/>
    <property type="project" value="UniProtKB-KW"/>
</dbReference>
<keyword evidence="7" id="KW-0408">Iron</keyword>
<dbReference type="Pfam" id="PF00724">
    <property type="entry name" value="Oxidored_FMN"/>
    <property type="match status" value="1"/>
</dbReference>
<dbReference type="EMBL" id="FQUQ01000001">
    <property type="protein sequence ID" value="SHE81067.1"/>
    <property type="molecule type" value="Genomic_DNA"/>
</dbReference>
<dbReference type="PANTHER" id="PTHR42917:SF2">
    <property type="entry name" value="2,4-DIENOYL-COA REDUCTASE [(2E)-ENOYL-COA-PRODUCING]"/>
    <property type="match status" value="1"/>
</dbReference>
<dbReference type="GO" id="GO:0046872">
    <property type="term" value="F:metal ion binding"/>
    <property type="evidence" value="ECO:0007669"/>
    <property type="project" value="UniProtKB-KW"/>
</dbReference>
<evidence type="ECO:0000259" key="9">
    <source>
        <dbReference type="Pfam" id="PF00724"/>
    </source>
</evidence>